<keyword evidence="1 5" id="KW-0853">WD repeat</keyword>
<dbReference type="PROSITE" id="PS00678">
    <property type="entry name" value="WD_REPEATS_1"/>
    <property type="match status" value="2"/>
</dbReference>
<dbReference type="PANTHER" id="PTHR44006">
    <property type="entry name" value="U5 SMALL NUCLEAR RIBONUCLEOPROTEIN 40 KDA PROTEIN"/>
    <property type="match status" value="1"/>
</dbReference>
<feature type="repeat" description="WD" evidence="5">
    <location>
        <begin position="921"/>
        <end position="955"/>
    </location>
</feature>
<dbReference type="InterPro" id="IPR001680">
    <property type="entry name" value="WD40_rpt"/>
</dbReference>
<keyword evidence="3" id="KW-0677">Repeat</keyword>
<dbReference type="EMBL" id="JAKROA010000004">
    <property type="protein sequence ID" value="KAL5107385.1"/>
    <property type="molecule type" value="Genomic_DNA"/>
</dbReference>
<dbReference type="InterPro" id="IPR020472">
    <property type="entry name" value="WD40_PAC1"/>
</dbReference>
<organism evidence="8 9">
    <name type="scientific">Taenia crassiceps</name>
    <dbReference type="NCBI Taxonomy" id="6207"/>
    <lineage>
        <taxon>Eukaryota</taxon>
        <taxon>Metazoa</taxon>
        <taxon>Spiralia</taxon>
        <taxon>Lophotrochozoa</taxon>
        <taxon>Platyhelminthes</taxon>
        <taxon>Cestoda</taxon>
        <taxon>Eucestoda</taxon>
        <taxon>Cyclophyllidea</taxon>
        <taxon>Taeniidae</taxon>
        <taxon>Taenia</taxon>
    </lineage>
</organism>
<feature type="region of interest" description="Disordered" evidence="6">
    <location>
        <begin position="366"/>
        <end position="386"/>
    </location>
</feature>
<dbReference type="SUPFAM" id="SSF56059">
    <property type="entry name" value="Glutathione synthetase ATP-binding domain-like"/>
    <property type="match status" value="1"/>
</dbReference>
<feature type="region of interest" description="Disordered" evidence="6">
    <location>
        <begin position="396"/>
        <end position="415"/>
    </location>
</feature>
<dbReference type="SMART" id="SM00320">
    <property type="entry name" value="WD40"/>
    <property type="match status" value="7"/>
</dbReference>
<proteinExistence type="predicted"/>
<dbReference type="PROSITE" id="PS51221">
    <property type="entry name" value="TTL"/>
    <property type="match status" value="1"/>
</dbReference>
<keyword evidence="7" id="KW-0812">Transmembrane</keyword>
<dbReference type="CDD" id="cd00200">
    <property type="entry name" value="WD40"/>
    <property type="match status" value="1"/>
</dbReference>
<dbReference type="GO" id="GO:1990904">
    <property type="term" value="C:ribonucleoprotein complex"/>
    <property type="evidence" value="ECO:0007669"/>
    <property type="project" value="UniProtKB-KW"/>
</dbReference>
<feature type="repeat" description="WD" evidence="5">
    <location>
        <begin position="837"/>
        <end position="879"/>
    </location>
</feature>
<feature type="compositionally biased region" description="Low complexity" evidence="6">
    <location>
        <begin position="375"/>
        <end position="385"/>
    </location>
</feature>
<dbReference type="Gene3D" id="2.130.10.10">
    <property type="entry name" value="YVTN repeat-like/Quinoprotein amine dehydrogenase"/>
    <property type="match status" value="1"/>
</dbReference>
<feature type="compositionally biased region" description="Polar residues" evidence="6">
    <location>
        <begin position="396"/>
        <end position="409"/>
    </location>
</feature>
<dbReference type="PROSITE" id="PS50082">
    <property type="entry name" value="WD_REPEATS_2"/>
    <property type="match status" value="7"/>
</dbReference>
<name>A0ABR4QCT8_9CEST</name>
<dbReference type="SUPFAM" id="SSF50978">
    <property type="entry name" value="WD40 repeat-like"/>
    <property type="match status" value="1"/>
</dbReference>
<dbReference type="InterPro" id="IPR019775">
    <property type="entry name" value="WD40_repeat_CS"/>
</dbReference>
<evidence type="ECO:0000313" key="8">
    <source>
        <dbReference type="EMBL" id="KAL5107385.1"/>
    </source>
</evidence>
<dbReference type="PRINTS" id="PR00320">
    <property type="entry name" value="GPROTEINBRPT"/>
</dbReference>
<comment type="caution">
    <text evidence="8">The sequence shown here is derived from an EMBL/GenBank/DDBJ whole genome shotgun (WGS) entry which is preliminary data.</text>
</comment>
<feature type="repeat" description="WD" evidence="5">
    <location>
        <begin position="795"/>
        <end position="836"/>
    </location>
</feature>
<evidence type="ECO:0000313" key="9">
    <source>
        <dbReference type="Proteomes" id="UP001651158"/>
    </source>
</evidence>
<dbReference type="PROSITE" id="PS50294">
    <property type="entry name" value="WD_REPEATS_REGION"/>
    <property type="match status" value="5"/>
</dbReference>
<dbReference type="Gene3D" id="3.30.470.20">
    <property type="entry name" value="ATP-grasp fold, B domain"/>
    <property type="match status" value="1"/>
</dbReference>
<dbReference type="InterPro" id="IPR052234">
    <property type="entry name" value="U5_snRNP_Component"/>
</dbReference>
<reference evidence="8 9" key="1">
    <citation type="journal article" date="2022" name="Front. Cell. Infect. Microbiol.">
        <title>The Genomes of Two Strains of Taenia crassiceps the Animal Model for the Study of Human Cysticercosis.</title>
        <authorList>
            <person name="Bobes R.J."/>
            <person name="Estrada K."/>
            <person name="Rios-Valencia D.G."/>
            <person name="Calderon-Gallegos A."/>
            <person name="de la Torre P."/>
            <person name="Carrero J.C."/>
            <person name="Sanchez-Flores A."/>
            <person name="Laclette J.P."/>
        </authorList>
    </citation>
    <scope>NUCLEOTIDE SEQUENCE [LARGE SCALE GENOMIC DNA]</scope>
    <source>
        <strain evidence="8">WFUcys</strain>
    </source>
</reference>
<evidence type="ECO:0000256" key="4">
    <source>
        <dbReference type="ARBA" id="ARBA00023187"/>
    </source>
</evidence>
<sequence>MGQTSAKRIQSHISAMEGAGYTVDEKLATKLQNSFTKLNIMSDDDGQLMCILPVPNDVLDSNQGIKKEVQQQLSLPRPKFFLNCYNGSHIYLTSPLLLDNRKFDIRCYFMIASTMPYLVLFTPGYIRLSLRKYDPADTNLVTHLTNQFIQKKDPSYHRSKNDSVWTFRKLNEYINTNVAPNKHLQKNWVTRHMLPEMHRITTHVFNAVKDKLACRIGFFEIYGMDFMVDDDMKIWLIEINSNPAMSTNCEVLRQVIPPVVNRFIQVSIECFEKARRWQPLLPILGVLPRNPSELGGERDSYTWNVSLRPPPKYITNGGLPASFTILFNESLISAKSRQSRCYSIPLRLWVPPKMYLTVHLPKPGLVIRRSPSPPSHSSTSSPRMSMLPHKHSALVTVSSKPSPPRNNFQKPPVYSPGEMRFFRSSSHRVTSGSDCSHHSTERESFSTKISQGSSLGLQKTFNSGANSSIVLNKTDILNVVMVEEKPLPQEQANKLPDPQNELSKPSDEYLAVVTESNLDVDKLHQVISKKEEVTGEQNKGSNESNTLLRLIQNGAFKWRKRSTGGRDILAEVGTLAKDDILTSNSSSSMPTQATPRRRKLKLNRNDSCSVRIPPLVPEYVLTSISPAIMPPLPPLVLAATMLTEQPNEEPQENSTNSGNESTNYSNMGAIFQIPPVYQLAFRHRDKMAMDLKRSFPAMSMVPVPNKRPRTDDARAIVSAQIQKSAQGQIIPTGMPGSMRRTSSLLSPNMLLTGHESEVYCVKFVPIEGSYLVSAGFDRQIFVWETYGQCDNVAVMAGHGGAILDLALSSDGELLYSASSDKTVAIWDLNTCQRVKKIRGHQNIVNSVDIARRGPQMIVSGSDDGTVRLWDRRQKTEVQNFQNTYQVLAVAFSDTAEMIFSGGIDNIIKGWDLRKLDVAMRLTGHTDTVTGLALSPDGDFLLSNAMDNTLRVWDVRPYAPAERCTKILQGHVHTFEKNLLRCTWSPDGQYVTCGSGDRYVHVWDVKTRNLIYKLPGHSASVNETDFHPLEPILLSGGSDKKIFLGEIEL</sequence>
<dbReference type="PANTHER" id="PTHR44006:SF1">
    <property type="entry name" value="U5 SMALL NUCLEAR RIBONUCLEOPROTEIN 40 KDA PROTEIN"/>
    <property type="match status" value="1"/>
</dbReference>
<keyword evidence="4" id="KW-0508">mRNA splicing</keyword>
<keyword evidence="8" id="KW-0687">Ribonucleoprotein</keyword>
<dbReference type="InterPro" id="IPR036322">
    <property type="entry name" value="WD40_repeat_dom_sf"/>
</dbReference>
<evidence type="ECO:0000256" key="3">
    <source>
        <dbReference type="ARBA" id="ARBA00022737"/>
    </source>
</evidence>
<dbReference type="InterPro" id="IPR015943">
    <property type="entry name" value="WD40/YVTN_repeat-like_dom_sf"/>
</dbReference>
<gene>
    <name evidence="8" type="ORF">TcWFU_001723</name>
</gene>
<keyword evidence="2" id="KW-0507">mRNA processing</keyword>
<evidence type="ECO:0000256" key="5">
    <source>
        <dbReference type="PROSITE-ProRule" id="PRU00221"/>
    </source>
</evidence>
<keyword evidence="7" id="KW-0472">Membrane</keyword>
<keyword evidence="9" id="KW-1185">Reference proteome</keyword>
<dbReference type="InterPro" id="IPR004344">
    <property type="entry name" value="TTL/TTLL_fam"/>
</dbReference>
<evidence type="ECO:0000256" key="7">
    <source>
        <dbReference type="SAM" id="Phobius"/>
    </source>
</evidence>
<protein>
    <submittedName>
        <fullName evidence="8">U5 small nuclear ribonucleoprotein 40 kDa protein</fullName>
    </submittedName>
</protein>
<feature type="repeat" description="WD" evidence="5">
    <location>
        <begin position="1013"/>
        <end position="1048"/>
    </location>
</feature>
<feature type="region of interest" description="Disordered" evidence="6">
    <location>
        <begin position="428"/>
        <end position="447"/>
    </location>
</feature>
<evidence type="ECO:0000256" key="6">
    <source>
        <dbReference type="SAM" id="MobiDB-lite"/>
    </source>
</evidence>
<feature type="repeat" description="WD" evidence="5">
    <location>
        <begin position="751"/>
        <end position="784"/>
    </location>
</feature>
<dbReference type="Proteomes" id="UP001651158">
    <property type="component" value="Unassembled WGS sequence"/>
</dbReference>
<dbReference type="Pfam" id="PF00400">
    <property type="entry name" value="WD40"/>
    <property type="match status" value="7"/>
</dbReference>
<feature type="compositionally biased region" description="Basic and acidic residues" evidence="6">
    <location>
        <begin position="435"/>
        <end position="445"/>
    </location>
</feature>
<evidence type="ECO:0000256" key="1">
    <source>
        <dbReference type="ARBA" id="ARBA00022574"/>
    </source>
</evidence>
<feature type="repeat" description="WD" evidence="5">
    <location>
        <begin position="983"/>
        <end position="1012"/>
    </location>
</feature>
<accession>A0ABR4QCT8</accession>
<keyword evidence="7" id="KW-1133">Transmembrane helix</keyword>
<feature type="transmembrane region" description="Helical" evidence="7">
    <location>
        <begin position="107"/>
        <end position="126"/>
    </location>
</feature>
<dbReference type="Pfam" id="PF03133">
    <property type="entry name" value="TTL"/>
    <property type="match status" value="1"/>
</dbReference>
<evidence type="ECO:0000256" key="2">
    <source>
        <dbReference type="ARBA" id="ARBA00022664"/>
    </source>
</evidence>
<feature type="repeat" description="WD" evidence="5">
    <location>
        <begin position="886"/>
        <end position="920"/>
    </location>
</feature>